<sequence length="94" mass="10531">MRSFDTAKRGKHAKRDAVDAPEEVARRQRFNTQSAPGDLDNYQVSCAIHGCLEKSPIGTQSAAADAWMYRHARALGHRHFTRISSRRVVLEPVA</sequence>
<dbReference type="Proteomes" id="UP001500665">
    <property type="component" value="Unassembled WGS sequence"/>
</dbReference>
<proteinExistence type="predicted"/>
<evidence type="ECO:0000313" key="4">
    <source>
        <dbReference type="Proteomes" id="UP001500665"/>
    </source>
</evidence>
<name>A0ABN1RY51_9ACTN</name>
<evidence type="ECO:0000313" key="3">
    <source>
        <dbReference type="EMBL" id="GAA0967267.1"/>
    </source>
</evidence>
<feature type="region of interest" description="Disordered" evidence="1">
    <location>
        <begin position="1"/>
        <end position="38"/>
    </location>
</feature>
<keyword evidence="4" id="KW-1185">Reference proteome</keyword>
<reference evidence="3 4" key="1">
    <citation type="journal article" date="2019" name="Int. J. Syst. Evol. Microbiol.">
        <title>The Global Catalogue of Microorganisms (GCM) 10K type strain sequencing project: providing services to taxonomists for standard genome sequencing and annotation.</title>
        <authorList>
            <consortium name="The Broad Institute Genomics Platform"/>
            <consortium name="The Broad Institute Genome Sequencing Center for Infectious Disease"/>
            <person name="Wu L."/>
            <person name="Ma J."/>
        </authorList>
    </citation>
    <scope>NUCLEOTIDE SEQUENCE [LARGE SCALE GENOMIC DNA]</scope>
    <source>
        <strain evidence="3 4">JCM 10696</strain>
    </source>
</reference>
<protein>
    <recommendedName>
        <fullName evidence="2">DUF7848 domain-containing protein</fullName>
    </recommendedName>
</protein>
<gene>
    <name evidence="3" type="ORF">GCM10009550_70890</name>
</gene>
<accession>A0ABN1RY51</accession>
<evidence type="ECO:0000256" key="1">
    <source>
        <dbReference type="SAM" id="MobiDB-lite"/>
    </source>
</evidence>
<dbReference type="EMBL" id="BAAAHH010000049">
    <property type="protein sequence ID" value="GAA0967267.1"/>
    <property type="molecule type" value="Genomic_DNA"/>
</dbReference>
<dbReference type="Pfam" id="PF25232">
    <property type="entry name" value="DUF7848"/>
    <property type="match status" value="1"/>
</dbReference>
<evidence type="ECO:0000259" key="2">
    <source>
        <dbReference type="Pfam" id="PF25232"/>
    </source>
</evidence>
<feature type="domain" description="DUF7848" evidence="2">
    <location>
        <begin position="41"/>
        <end position="92"/>
    </location>
</feature>
<comment type="caution">
    <text evidence="3">The sequence shown here is derived from an EMBL/GenBank/DDBJ whole genome shotgun (WGS) entry which is preliminary data.</text>
</comment>
<dbReference type="InterPro" id="IPR057170">
    <property type="entry name" value="DUF7848"/>
</dbReference>
<feature type="compositionally biased region" description="Basic and acidic residues" evidence="1">
    <location>
        <begin position="15"/>
        <end position="26"/>
    </location>
</feature>
<organism evidence="3 4">
    <name type="scientific">Actinocorallia libanotica</name>
    <dbReference type="NCBI Taxonomy" id="46162"/>
    <lineage>
        <taxon>Bacteria</taxon>
        <taxon>Bacillati</taxon>
        <taxon>Actinomycetota</taxon>
        <taxon>Actinomycetes</taxon>
        <taxon>Streptosporangiales</taxon>
        <taxon>Thermomonosporaceae</taxon>
        <taxon>Actinocorallia</taxon>
    </lineage>
</organism>